<sequence length="172" mass="18932">MRPVYAMNERQPVSTTLGLGRGSCSQRLALLEAVARSCGIVTRVRGLLLDGRFWYPRFPRLRALIPRHVVLAWPEFLLDGQWVAVSELYGDLGTLRAGGRFANTGGVTLFDAIAHTAVDWDGSTCSSCDLSGHVLADLGYFDSRDDLFKQHGQTLCLPVRIPADLIMSRRAA</sequence>
<evidence type="ECO:0000313" key="3">
    <source>
        <dbReference type="Proteomes" id="UP001596496"/>
    </source>
</evidence>
<dbReference type="EMBL" id="JBHTCG010000011">
    <property type="protein sequence ID" value="MFC7384136.1"/>
    <property type="molecule type" value="Genomic_DNA"/>
</dbReference>
<accession>A0ABW2PAG1</accession>
<protein>
    <submittedName>
        <fullName evidence="2">Transglutaminase domain-containing protein</fullName>
    </submittedName>
</protein>
<dbReference type="RefSeq" id="WP_380828088.1">
    <property type="nucleotide sequence ID" value="NZ_JBHTCG010000011.1"/>
</dbReference>
<evidence type="ECO:0000259" key="1">
    <source>
        <dbReference type="Pfam" id="PF01841"/>
    </source>
</evidence>
<gene>
    <name evidence="2" type="ORF">ACFQSB_18120</name>
</gene>
<evidence type="ECO:0000313" key="2">
    <source>
        <dbReference type="EMBL" id="MFC7384136.1"/>
    </source>
</evidence>
<dbReference type="InterPro" id="IPR002931">
    <property type="entry name" value="Transglutaminase-like"/>
</dbReference>
<name>A0ABW2PAG1_9ACTN</name>
<feature type="domain" description="Transglutaminase-like" evidence="1">
    <location>
        <begin position="7"/>
        <end position="85"/>
    </location>
</feature>
<keyword evidence="3" id="KW-1185">Reference proteome</keyword>
<dbReference type="Pfam" id="PF01841">
    <property type="entry name" value="Transglut_core"/>
    <property type="match status" value="1"/>
</dbReference>
<proteinExistence type="predicted"/>
<dbReference type="Proteomes" id="UP001596496">
    <property type="component" value="Unassembled WGS sequence"/>
</dbReference>
<organism evidence="2 3">
    <name type="scientific">Sphaerisporangium rhizosphaerae</name>
    <dbReference type="NCBI Taxonomy" id="2269375"/>
    <lineage>
        <taxon>Bacteria</taxon>
        <taxon>Bacillati</taxon>
        <taxon>Actinomycetota</taxon>
        <taxon>Actinomycetes</taxon>
        <taxon>Streptosporangiales</taxon>
        <taxon>Streptosporangiaceae</taxon>
        <taxon>Sphaerisporangium</taxon>
    </lineage>
</organism>
<comment type="caution">
    <text evidence="2">The sequence shown here is derived from an EMBL/GenBank/DDBJ whole genome shotgun (WGS) entry which is preliminary data.</text>
</comment>
<reference evidence="3" key="1">
    <citation type="journal article" date="2019" name="Int. J. Syst. Evol. Microbiol.">
        <title>The Global Catalogue of Microorganisms (GCM) 10K type strain sequencing project: providing services to taxonomists for standard genome sequencing and annotation.</title>
        <authorList>
            <consortium name="The Broad Institute Genomics Platform"/>
            <consortium name="The Broad Institute Genome Sequencing Center for Infectious Disease"/>
            <person name="Wu L."/>
            <person name="Ma J."/>
        </authorList>
    </citation>
    <scope>NUCLEOTIDE SEQUENCE [LARGE SCALE GENOMIC DNA]</scope>
    <source>
        <strain evidence="3">CECT 7649</strain>
    </source>
</reference>